<dbReference type="STRING" id="1235802.C823_04182"/>
<comment type="caution">
    <text evidence="1">The sequence shown here is derived from an EMBL/GenBank/DDBJ whole genome shotgun (WGS) entry which is preliminary data.</text>
</comment>
<dbReference type="Proteomes" id="UP000012589">
    <property type="component" value="Unassembled WGS sequence"/>
</dbReference>
<organism evidence="1 2">
    <name type="scientific">Eubacterium plexicaudatum ASF492</name>
    <dbReference type="NCBI Taxonomy" id="1235802"/>
    <lineage>
        <taxon>Bacteria</taxon>
        <taxon>Bacillati</taxon>
        <taxon>Bacillota</taxon>
        <taxon>Clostridia</taxon>
        <taxon>Eubacteriales</taxon>
        <taxon>Eubacteriaceae</taxon>
        <taxon>Eubacterium</taxon>
    </lineage>
</organism>
<protein>
    <submittedName>
        <fullName evidence="1">Uncharacterized protein</fullName>
    </submittedName>
</protein>
<dbReference type="EMBL" id="AQFT01000124">
    <property type="protein sequence ID" value="EMZ22094.1"/>
    <property type="molecule type" value="Genomic_DNA"/>
</dbReference>
<accession>N2ACF0</accession>
<gene>
    <name evidence="1" type="ORF">C823_04182</name>
</gene>
<dbReference type="HOGENOM" id="CLU_1842109_0_0_9"/>
<evidence type="ECO:0000313" key="1">
    <source>
        <dbReference type="EMBL" id="EMZ22094.1"/>
    </source>
</evidence>
<evidence type="ECO:0000313" key="2">
    <source>
        <dbReference type="Proteomes" id="UP000012589"/>
    </source>
</evidence>
<keyword evidence="2" id="KW-1185">Reference proteome</keyword>
<dbReference type="AlphaFoldDB" id="N2ACF0"/>
<proteinExistence type="predicted"/>
<reference evidence="1 2" key="1">
    <citation type="journal article" date="2014" name="Genome Announc.">
        <title>Draft genome sequences of the altered schaedler flora, a defined bacterial community from gnotobiotic mice.</title>
        <authorList>
            <person name="Wannemuehler M.J."/>
            <person name="Overstreet A.M."/>
            <person name="Ward D.V."/>
            <person name="Phillips G.J."/>
        </authorList>
    </citation>
    <scope>NUCLEOTIDE SEQUENCE [LARGE SCALE GENOMIC DNA]</scope>
    <source>
        <strain evidence="1 2">ASF492</strain>
    </source>
</reference>
<sequence length="139" mass="16551">MLKLINSKENTLYKENKKNLLMINHILESFYNDPNFTNTKLYFTILRKMWEYITLNPKDIGYGSFDDNGEYVIKDTVYTVNKEHLKNGDIGISHPIKLGELYKYQLEQEILEQIKKLEDLLSKERTDKSGTTQRLWLRL</sequence>
<name>N2ACF0_9FIRM</name>